<dbReference type="NCBIfam" id="TIGR02257">
    <property type="entry name" value="cobalto_cobN"/>
    <property type="match status" value="1"/>
</dbReference>
<dbReference type="InterPro" id="IPR003672">
    <property type="entry name" value="CobN/Mg_chltase"/>
</dbReference>
<name>Q1J3Z1_DEIGD</name>
<dbReference type="HOGENOM" id="CLU_002017_1_0_0"/>
<gene>
    <name evidence="2" type="ordered locus">Dgeo_2352</name>
</gene>
<geneLocation type="plasmid" evidence="2 3">
    <name>pDGEO01</name>
</geneLocation>
<protein>
    <submittedName>
        <fullName evidence="2">Cobaltochelatase CobN subunit</fullName>
        <ecNumber evidence="2">6.6.1.2</ecNumber>
    </submittedName>
</protein>
<dbReference type="EMBL" id="CP000358">
    <property type="protein sequence ID" value="ABF43787.1"/>
    <property type="molecule type" value="Genomic_DNA"/>
</dbReference>
<evidence type="ECO:0000259" key="1">
    <source>
        <dbReference type="Pfam" id="PF02514"/>
    </source>
</evidence>
<reference evidence="2" key="1">
    <citation type="submission" date="2006-04" db="EMBL/GenBank/DDBJ databases">
        <title>Complete sequence of plasmid1 pDGEO01 of Deinococcus geothermalis DSM 11300.</title>
        <authorList>
            <consortium name="US DOE Joint Genome Institute"/>
            <person name="Copeland A."/>
            <person name="Lucas S."/>
            <person name="Lapidus A."/>
            <person name="Barry K."/>
            <person name="Detter J.C."/>
            <person name="Glavina del Rio T."/>
            <person name="Hammon N."/>
            <person name="Israni S."/>
            <person name="Dalin E."/>
            <person name="Tice H."/>
            <person name="Pitluck S."/>
            <person name="Brettin T."/>
            <person name="Bruce D."/>
            <person name="Han C."/>
            <person name="Tapia R."/>
            <person name="Saunders E."/>
            <person name="Gilna P."/>
            <person name="Schmutz J."/>
            <person name="Larimer F."/>
            <person name="Land M."/>
            <person name="Hauser L."/>
            <person name="Kyrpides N."/>
            <person name="Kim E."/>
            <person name="Daly M.J."/>
            <person name="Fredrickson J.K."/>
            <person name="Makarova K.S."/>
            <person name="Gaidamakova E.K."/>
            <person name="Zhai M."/>
            <person name="Richardson P."/>
        </authorList>
    </citation>
    <scope>NUCLEOTIDE SEQUENCE</scope>
    <source>
        <strain evidence="2">DSM 11300</strain>
        <plasmid evidence="2">pDGEO01</plasmid>
    </source>
</reference>
<evidence type="ECO:0000313" key="2">
    <source>
        <dbReference type="EMBL" id="ABF43787.1"/>
    </source>
</evidence>
<keyword evidence="2" id="KW-0614">Plasmid</keyword>
<dbReference type="PANTHER" id="PTHR44119">
    <property type="entry name" value="MAGNESIUM-CHELATASE SUBUNIT CHLH, CHLOROPLASTIC"/>
    <property type="match status" value="1"/>
</dbReference>
<keyword evidence="2" id="KW-0436">Ligase</keyword>
<dbReference type="Proteomes" id="UP000002431">
    <property type="component" value="Plasmid pDGEO01"/>
</dbReference>
<organism evidence="2 3">
    <name type="scientific">Deinococcus geothermalis (strain DSM 11300 / CIP 105573 / AG-3a)</name>
    <dbReference type="NCBI Taxonomy" id="319795"/>
    <lineage>
        <taxon>Bacteria</taxon>
        <taxon>Thermotogati</taxon>
        <taxon>Deinococcota</taxon>
        <taxon>Deinococci</taxon>
        <taxon>Deinococcales</taxon>
        <taxon>Deinococcaceae</taxon>
        <taxon>Deinococcus</taxon>
    </lineage>
</organism>
<dbReference type="CDD" id="cd02980">
    <property type="entry name" value="TRX_Fd_family"/>
    <property type="match status" value="1"/>
</dbReference>
<dbReference type="eggNOG" id="COG1429">
    <property type="taxonomic scope" value="Bacteria"/>
</dbReference>
<feature type="domain" description="CobN/magnesium chelatase" evidence="1">
    <location>
        <begin position="276"/>
        <end position="1418"/>
    </location>
</feature>
<dbReference type="GO" id="GO:0009236">
    <property type="term" value="P:cobalamin biosynthetic process"/>
    <property type="evidence" value="ECO:0007669"/>
    <property type="project" value="InterPro"/>
</dbReference>
<keyword evidence="3" id="KW-1185">Reference proteome</keyword>
<dbReference type="CDD" id="cd10150">
    <property type="entry name" value="CobN_like"/>
    <property type="match status" value="1"/>
</dbReference>
<dbReference type="GO" id="GO:0051116">
    <property type="term" value="F:cobaltochelatase activity"/>
    <property type="evidence" value="ECO:0007669"/>
    <property type="project" value="UniProtKB-EC"/>
</dbReference>
<dbReference type="RefSeq" id="WP_011525700.1">
    <property type="nucleotide sequence ID" value="NC_008010.2"/>
</dbReference>
<dbReference type="Pfam" id="PF02514">
    <property type="entry name" value="CobN-Mg_chel"/>
    <property type="match status" value="1"/>
</dbReference>
<sequence>MTGAASRSPASRQRVTRADGRTINVVRKRGHLSYCFHGCCCGRVERGYAAAPADVYKEEWIRRRLRTQLHLTKSGCLGPCPLANVAHLVFDGHDVWFHSVNDAWLVRAIFDYIEAMLAHGGFLPPPPELVEYTFHYYTWDAASAAQSETAAPATPNAPATLCGLAFLTHADTDLLNLRAAQETLPADFGPVTGVALGGIRSEAQMATLLAGAVGQAEIVLVRIHGKFSAVPGSELLLAHARRTGQHLLLVSGTNEPDAELAALSRAPVHTLDTARAYLAASGWQNMRELLLSLSDTLRMTGYGAQPPLALPEHGIYHPNLPEQATLADWQRLRTPGRLAVGILLYRAHALSGNTAFIDALVTALDEAGADALPVFTTSLKDVDAAGDPKAFALLRGQADALISTLSFAMADVQAGDVTVAGDPVGAFARLDLPVVQGLTSGGARGPWQTSARGLNPLDTAMNVALPEFDGRLIGVPFAFKEQEAGEGRRLVADPERTARLAGIALRLAHLRHLPNRDKRLAFIFTNSTAKASQVGNAVGLDSAASLLRILQALQAEGYDVGELPATGDELMHALLARTSYDTTQLTPTQLAQAAAHVPAQLYARWFAELPDSQQRRMRQQWGDPPGTAYVHDGALALAGLHFGNVFVALQPPRGYGMDPDAIYHTPDLPPTHHYHALYRWLREPPERGGFGAHALIHVGKHGTLEWLPGKGVGLSAGCFPDSLLGDLPLFYPFVINDPGEGTQAKRRAHATILDHLPPPLTRADTYGPLAELAALVDEYYQLELLDPSKLPLLQGQIWDLVQRTNLGTDLSTLLRRDHGDHVHEWDEAFTEEGVPVTLSEMNGADVAHLLEDIDGYLCEIGRAQIRDGLHIFGQAPQGEQLPEMLRALTRLANADVPGLNAGLADVLGLDLGALLDHPGARLAPRPDLDALAGRPVLTHGDALDLLDDLALHLYQTLQGRDFDPAAIPDTLALTLGVRDDYGTLPQTLAYACRVLKPNLDATTDEITHLLAGLSGRYVPAGPSGAPSRGLAHILPTGRNFYAVDPRALPSQAAWAVGVNLAREVLERHLQETGTYPEHVAISVWGTSNMRTQGDDVAQILALLGARPLWHPQSRRLTGVELIPLAELGRPRIDVTVRISGFFRDAFPHLITLLDEAVNLAMQADEPEEQNFPRKHYLADLAGRLAELPPEEAQARAAYRLFGSAPGTYGAGILDLIHEGNWQDEADFARTFINWGGYAYTAAESGTDAREDFRARLAVTQLVLHNQDNREHDLFDSDDYLQFFGGMIASVRSLSGSQPRHYFGDTANPERARVRDLREEALRVYRARVVNPKWLEGIRRHGYKGGLEQTATVDYLFGFDATARIAHDFMYEGVAQAYALDPENQAFLRQSNPWALNAIVGRLLEAEARDLWTPKPETLHALQNLLAESEGLLEDRGERARVGGG</sequence>
<accession>Q1J3Z1</accession>
<evidence type="ECO:0000313" key="3">
    <source>
        <dbReference type="Proteomes" id="UP000002431"/>
    </source>
</evidence>
<dbReference type="EC" id="6.6.1.2" evidence="2"/>
<dbReference type="KEGG" id="dge:Dgeo_2352"/>
<dbReference type="InterPro" id="IPR011953">
    <property type="entry name" value="Cobalto_CobN"/>
</dbReference>
<dbReference type="PANTHER" id="PTHR44119:SF4">
    <property type="entry name" value="AEROBIC COBALTOCHELATASE SUBUNIT COBN"/>
    <property type="match status" value="1"/>
</dbReference>
<proteinExistence type="predicted"/>